<dbReference type="PRINTS" id="PR00038">
    <property type="entry name" value="HTHLUXR"/>
</dbReference>
<dbReference type="GO" id="GO:0006355">
    <property type="term" value="P:regulation of DNA-templated transcription"/>
    <property type="evidence" value="ECO:0007669"/>
    <property type="project" value="InterPro"/>
</dbReference>
<keyword evidence="6" id="KW-1185">Reference proteome</keyword>
<dbReference type="Gene3D" id="1.10.10.10">
    <property type="entry name" value="Winged helix-like DNA-binding domain superfamily/Winged helix DNA-binding domain"/>
    <property type="match status" value="1"/>
</dbReference>
<dbReference type="SMART" id="SM00421">
    <property type="entry name" value="HTH_LUXR"/>
    <property type="match status" value="1"/>
</dbReference>
<dbReference type="PANTHER" id="PTHR44688">
    <property type="entry name" value="DNA-BINDING TRANSCRIPTIONAL ACTIVATOR DEVR_DOSR"/>
    <property type="match status" value="1"/>
</dbReference>
<dbReference type="AlphaFoldDB" id="A0A2P7SLF7"/>
<evidence type="ECO:0000256" key="1">
    <source>
        <dbReference type="ARBA" id="ARBA00023015"/>
    </source>
</evidence>
<dbReference type="EMBL" id="PXYK01000005">
    <property type="protein sequence ID" value="PSJ63316.1"/>
    <property type="molecule type" value="Genomic_DNA"/>
</dbReference>
<name>A0A2P7SLF7_9HYPH</name>
<dbReference type="InterPro" id="IPR000792">
    <property type="entry name" value="Tscrpt_reg_LuxR_C"/>
</dbReference>
<dbReference type="RefSeq" id="WP_106771379.1">
    <property type="nucleotide sequence ID" value="NZ_PXYK01000005.1"/>
</dbReference>
<evidence type="ECO:0000313" key="5">
    <source>
        <dbReference type="EMBL" id="PSJ63316.1"/>
    </source>
</evidence>
<feature type="domain" description="HTH luxR-type" evidence="4">
    <location>
        <begin position="170"/>
        <end position="235"/>
    </location>
</feature>
<dbReference type="SUPFAM" id="SSF46894">
    <property type="entry name" value="C-terminal effector domain of the bipartite response regulators"/>
    <property type="match status" value="1"/>
</dbReference>
<dbReference type="InterPro" id="IPR016032">
    <property type="entry name" value="Sig_transdc_resp-reg_C-effctor"/>
</dbReference>
<dbReference type="InterPro" id="IPR036388">
    <property type="entry name" value="WH-like_DNA-bd_sf"/>
</dbReference>
<keyword evidence="1" id="KW-0805">Transcription regulation</keyword>
<comment type="caution">
    <text evidence="5">The sequence shown here is derived from an EMBL/GenBank/DDBJ whole genome shotgun (WGS) entry which is preliminary data.</text>
</comment>
<dbReference type="PROSITE" id="PS50043">
    <property type="entry name" value="HTH_LUXR_2"/>
    <property type="match status" value="1"/>
</dbReference>
<evidence type="ECO:0000313" key="6">
    <source>
        <dbReference type="Proteomes" id="UP000241229"/>
    </source>
</evidence>
<gene>
    <name evidence="5" type="ORF">C7I84_06675</name>
</gene>
<dbReference type="PROSITE" id="PS00622">
    <property type="entry name" value="HTH_LUXR_1"/>
    <property type="match status" value="1"/>
</dbReference>
<dbReference type="Pfam" id="PF00196">
    <property type="entry name" value="GerE"/>
    <property type="match status" value="1"/>
</dbReference>
<dbReference type="GO" id="GO:0003677">
    <property type="term" value="F:DNA binding"/>
    <property type="evidence" value="ECO:0007669"/>
    <property type="project" value="UniProtKB-KW"/>
</dbReference>
<evidence type="ECO:0000259" key="4">
    <source>
        <dbReference type="PROSITE" id="PS50043"/>
    </source>
</evidence>
<proteinExistence type="predicted"/>
<keyword evidence="2" id="KW-0238">DNA-binding</keyword>
<dbReference type="PANTHER" id="PTHR44688:SF16">
    <property type="entry name" value="DNA-BINDING TRANSCRIPTIONAL ACTIVATOR DEVR_DOSR"/>
    <property type="match status" value="1"/>
</dbReference>
<reference evidence="5 6" key="1">
    <citation type="submission" date="2018-03" db="EMBL/GenBank/DDBJ databases">
        <title>The draft genome of Mesorhizobium sp. 6GN-30.</title>
        <authorList>
            <person name="Liu L."/>
            <person name="Li L."/>
            <person name="Wang T."/>
            <person name="Zhang X."/>
            <person name="Liang L."/>
        </authorList>
    </citation>
    <scope>NUCLEOTIDE SEQUENCE [LARGE SCALE GENOMIC DNA]</scope>
    <source>
        <strain evidence="5 6">6GN30</strain>
    </source>
</reference>
<dbReference type="CDD" id="cd06170">
    <property type="entry name" value="LuxR_C_like"/>
    <property type="match status" value="1"/>
</dbReference>
<organism evidence="5 6">
    <name type="scientific">Kumtagia ephedrae</name>
    <dbReference type="NCBI Taxonomy" id="2116701"/>
    <lineage>
        <taxon>Bacteria</taxon>
        <taxon>Pseudomonadati</taxon>
        <taxon>Pseudomonadota</taxon>
        <taxon>Alphaproteobacteria</taxon>
        <taxon>Hyphomicrobiales</taxon>
        <taxon>Phyllobacteriaceae</taxon>
        <taxon>Kumtagia</taxon>
    </lineage>
</organism>
<keyword evidence="3" id="KW-0804">Transcription</keyword>
<protein>
    <submittedName>
        <fullName evidence="5">LuxR family transcriptional regulator</fullName>
    </submittedName>
</protein>
<evidence type="ECO:0000256" key="2">
    <source>
        <dbReference type="ARBA" id="ARBA00023125"/>
    </source>
</evidence>
<dbReference type="Proteomes" id="UP000241229">
    <property type="component" value="Unassembled WGS sequence"/>
</dbReference>
<dbReference type="OrthoDB" id="3679796at2"/>
<evidence type="ECO:0000256" key="3">
    <source>
        <dbReference type="ARBA" id="ARBA00023163"/>
    </source>
</evidence>
<accession>A0A2P7SLF7</accession>
<sequence>MTGLGYQTAFPAASGKPLASRGDLTAFLMALCQRIGADSYMLVAVLHDQHRSDVRIVASNWVYDAIQVIGHRTIAAIAESSLAAPPGTRPQAVVPSRAMGIARVLDGEQCRMLDVLGHGEIFPLRLNVGRQQLYLLFSTEEADRLDPAELTRAQMRCCHALSQVPDLLAATTQHDPLSDRERECLHWVSEGKTTDEVAVILGVSSNTVNGYVTHAIQKFAATNRVMAVATAIRSGII</sequence>